<keyword evidence="9 14" id="KW-0808">Transferase</keyword>
<comment type="similarity">
    <text evidence="7 14">Belongs to the CobU/CobP family.</text>
</comment>
<evidence type="ECO:0000256" key="10">
    <source>
        <dbReference type="ARBA" id="ARBA00022741"/>
    </source>
</evidence>
<dbReference type="RefSeq" id="WP_160593596.1">
    <property type="nucleotide sequence ID" value="NZ_CP047895.1"/>
</dbReference>
<dbReference type="PANTHER" id="PTHR34848:SF1">
    <property type="entry name" value="BIFUNCTIONAL ADENOSYLCOBALAMIN BIOSYNTHESIS PROTEIN COBU"/>
    <property type="match status" value="1"/>
</dbReference>
<organism evidence="17 18">
    <name type="scientific">Sphingomonas changnyeongensis</name>
    <dbReference type="NCBI Taxonomy" id="2698679"/>
    <lineage>
        <taxon>Bacteria</taxon>
        <taxon>Pseudomonadati</taxon>
        <taxon>Pseudomonadota</taxon>
        <taxon>Alphaproteobacteria</taxon>
        <taxon>Sphingomonadales</taxon>
        <taxon>Sphingomonadaceae</taxon>
        <taxon>Sphingomonas</taxon>
    </lineage>
</organism>
<keyword evidence="8 14" id="KW-0169">Cobalamin biosynthesis</keyword>
<dbReference type="Gene3D" id="3.40.50.300">
    <property type="entry name" value="P-loop containing nucleotide triphosphate hydrolases"/>
    <property type="match status" value="1"/>
</dbReference>
<dbReference type="EC" id="2.7.7.62" evidence="14"/>
<feature type="active site" description="GMP-histidine intermediate" evidence="15">
    <location>
        <position position="53"/>
    </location>
</feature>
<dbReference type="AlphaFoldDB" id="A0A7Z2S5W2"/>
<dbReference type="UniPathway" id="UPA00148">
    <property type="reaction ID" value="UER00236"/>
</dbReference>
<evidence type="ECO:0000256" key="9">
    <source>
        <dbReference type="ARBA" id="ARBA00022679"/>
    </source>
</evidence>
<keyword evidence="10 14" id="KW-0547">Nucleotide-binding</keyword>
<dbReference type="NCBIfam" id="NF004469">
    <property type="entry name" value="PRK05800.1"/>
    <property type="match status" value="1"/>
</dbReference>
<proteinExistence type="inferred from homology"/>
<comment type="pathway">
    <text evidence="6 14">Cofactor biosynthesis; adenosylcobalamin biosynthesis; adenosylcobalamin from cob(II)yrinate a,c-diamide: step 5/7.</text>
</comment>
<evidence type="ECO:0000256" key="12">
    <source>
        <dbReference type="ARBA" id="ARBA00022840"/>
    </source>
</evidence>
<feature type="binding site" evidence="16">
    <location>
        <position position="84"/>
    </location>
    <ligand>
        <name>GTP</name>
        <dbReference type="ChEBI" id="CHEBI:37565"/>
    </ligand>
</feature>
<evidence type="ECO:0000256" key="14">
    <source>
        <dbReference type="PIRNR" id="PIRNR006135"/>
    </source>
</evidence>
<dbReference type="InterPro" id="IPR003203">
    <property type="entry name" value="CobU/CobP"/>
</dbReference>
<evidence type="ECO:0000256" key="15">
    <source>
        <dbReference type="PIRSR" id="PIRSR006135-1"/>
    </source>
</evidence>
<evidence type="ECO:0000313" key="17">
    <source>
        <dbReference type="EMBL" id="QHL91560.1"/>
    </source>
</evidence>
<comment type="catalytic activity">
    <reaction evidence="1 14">
        <text>adenosylcob(III)inamide + ATP = adenosylcob(III)inamide phosphate + ADP + H(+)</text>
        <dbReference type="Rhea" id="RHEA:15769"/>
        <dbReference type="ChEBI" id="CHEBI:2480"/>
        <dbReference type="ChEBI" id="CHEBI:15378"/>
        <dbReference type="ChEBI" id="CHEBI:30616"/>
        <dbReference type="ChEBI" id="CHEBI:58502"/>
        <dbReference type="ChEBI" id="CHEBI:456216"/>
        <dbReference type="EC" id="2.7.1.156"/>
    </reaction>
</comment>
<gene>
    <name evidence="17" type="primary">cobU</name>
    <name evidence="17" type="ORF">GVO57_13070</name>
</gene>
<comment type="catalytic activity">
    <reaction evidence="2 14">
        <text>adenosylcob(III)inamide phosphate + GTP + H(+) = adenosylcob(III)inamide-GDP + diphosphate</text>
        <dbReference type="Rhea" id="RHEA:22712"/>
        <dbReference type="ChEBI" id="CHEBI:15378"/>
        <dbReference type="ChEBI" id="CHEBI:33019"/>
        <dbReference type="ChEBI" id="CHEBI:37565"/>
        <dbReference type="ChEBI" id="CHEBI:58502"/>
        <dbReference type="ChEBI" id="CHEBI:60487"/>
        <dbReference type="EC" id="2.7.7.62"/>
    </reaction>
</comment>
<evidence type="ECO:0000256" key="1">
    <source>
        <dbReference type="ARBA" id="ARBA00000312"/>
    </source>
</evidence>
<evidence type="ECO:0000256" key="7">
    <source>
        <dbReference type="ARBA" id="ARBA00007490"/>
    </source>
</evidence>
<evidence type="ECO:0000256" key="11">
    <source>
        <dbReference type="ARBA" id="ARBA00022777"/>
    </source>
</evidence>
<dbReference type="GO" id="GO:0009236">
    <property type="term" value="P:cobalamin biosynthetic process"/>
    <property type="evidence" value="ECO:0007669"/>
    <property type="project" value="UniProtKB-UniRule"/>
</dbReference>
<dbReference type="InterPro" id="IPR027417">
    <property type="entry name" value="P-loop_NTPase"/>
</dbReference>
<dbReference type="PANTHER" id="PTHR34848">
    <property type="match status" value="1"/>
</dbReference>
<accession>A0A7Z2S5W2</accession>
<dbReference type="KEGG" id="schy:GVO57_13070"/>
<comment type="catalytic activity">
    <reaction evidence="3">
        <text>adenosylcob(III)inamide + GTP = adenosylcob(III)inamide phosphate + GDP + H(+)</text>
        <dbReference type="Rhea" id="RHEA:15765"/>
        <dbReference type="ChEBI" id="CHEBI:2480"/>
        <dbReference type="ChEBI" id="CHEBI:15378"/>
        <dbReference type="ChEBI" id="CHEBI:37565"/>
        <dbReference type="ChEBI" id="CHEBI:58189"/>
        <dbReference type="ChEBI" id="CHEBI:58502"/>
        <dbReference type="EC" id="2.7.1.156"/>
    </reaction>
</comment>
<dbReference type="GO" id="GO:0043752">
    <property type="term" value="F:adenosylcobinamide kinase activity"/>
    <property type="evidence" value="ECO:0007669"/>
    <property type="project" value="UniProtKB-EC"/>
</dbReference>
<evidence type="ECO:0000256" key="2">
    <source>
        <dbReference type="ARBA" id="ARBA00000711"/>
    </source>
</evidence>
<sequence length="171" mass="17835">MITLLLGGARSGKSRRAQLLAEAAAPAGVAGACLMIATAEAFDAEMAARIARHQAERGPAWDVIEAPLDLAPALARASGPVVIDCLTLWLSNLMLAGHDVERAGAELAAMLGRIDVPVFLVSNEVGLGLVPETPLGRAFRDAQGRLNQLMARIADRVEFIAAGLPLVLKPA</sequence>
<dbReference type="SUPFAM" id="SSF52540">
    <property type="entry name" value="P-loop containing nucleoside triphosphate hydrolases"/>
    <property type="match status" value="1"/>
</dbReference>
<feature type="binding site" evidence="16">
    <location>
        <begin position="37"/>
        <end position="39"/>
    </location>
    <ligand>
        <name>GTP</name>
        <dbReference type="ChEBI" id="CHEBI:37565"/>
    </ligand>
</feature>
<evidence type="ECO:0000256" key="6">
    <source>
        <dbReference type="ARBA" id="ARBA00005159"/>
    </source>
</evidence>
<comment type="pathway">
    <text evidence="5 14">Cofactor biosynthesis; adenosylcobalamin biosynthesis; adenosylcobalamin from cob(II)yrinate a,c-diamide: step 6/7.</text>
</comment>
<evidence type="ECO:0000313" key="18">
    <source>
        <dbReference type="Proteomes" id="UP000464468"/>
    </source>
</evidence>
<evidence type="ECO:0000256" key="16">
    <source>
        <dbReference type="PIRSR" id="PIRSR006135-2"/>
    </source>
</evidence>
<dbReference type="GO" id="GO:0008820">
    <property type="term" value="F:cobinamide phosphate guanylyltransferase activity"/>
    <property type="evidence" value="ECO:0007669"/>
    <property type="project" value="UniProtKB-UniRule"/>
</dbReference>
<keyword evidence="11 14" id="KW-0418">Kinase</keyword>
<evidence type="ECO:0000256" key="4">
    <source>
        <dbReference type="ARBA" id="ARBA00003889"/>
    </source>
</evidence>
<evidence type="ECO:0000256" key="3">
    <source>
        <dbReference type="ARBA" id="ARBA00001522"/>
    </source>
</evidence>
<dbReference type="Pfam" id="PF02283">
    <property type="entry name" value="CobU"/>
    <property type="match status" value="1"/>
</dbReference>
<keyword evidence="12 14" id="KW-0067">ATP-binding</keyword>
<dbReference type="EC" id="2.7.1.156" evidence="14"/>
<dbReference type="EMBL" id="CP047895">
    <property type="protein sequence ID" value="QHL91560.1"/>
    <property type="molecule type" value="Genomic_DNA"/>
</dbReference>
<dbReference type="CDD" id="cd00544">
    <property type="entry name" value="CobU"/>
    <property type="match status" value="1"/>
</dbReference>
<comment type="function">
    <text evidence="4 14">Catalyzes ATP-dependent phosphorylation of adenosylcobinamide and addition of GMP to adenosylcobinamide phosphate.</text>
</comment>
<dbReference type="GO" id="GO:0005525">
    <property type="term" value="F:GTP binding"/>
    <property type="evidence" value="ECO:0007669"/>
    <property type="project" value="UniProtKB-UniRule"/>
</dbReference>
<keyword evidence="13 14" id="KW-0342">GTP-binding</keyword>
<feature type="binding site" evidence="16">
    <location>
        <position position="65"/>
    </location>
    <ligand>
        <name>GTP</name>
        <dbReference type="ChEBI" id="CHEBI:37565"/>
    </ligand>
</feature>
<feature type="binding site" evidence="16">
    <location>
        <begin position="7"/>
        <end position="14"/>
    </location>
    <ligand>
        <name>GTP</name>
        <dbReference type="ChEBI" id="CHEBI:37565"/>
    </ligand>
</feature>
<keyword evidence="17" id="KW-0548">Nucleotidyltransferase</keyword>
<dbReference type="GO" id="GO:0005524">
    <property type="term" value="F:ATP binding"/>
    <property type="evidence" value="ECO:0007669"/>
    <property type="project" value="UniProtKB-UniRule"/>
</dbReference>
<protein>
    <recommendedName>
        <fullName evidence="14">Bifunctional adenosylcobalamin biosynthesis protein</fullName>
        <ecNumber evidence="14">2.7.1.156</ecNumber>
        <ecNumber evidence="14">2.7.7.62</ecNumber>
    </recommendedName>
</protein>
<evidence type="ECO:0000256" key="5">
    <source>
        <dbReference type="ARBA" id="ARBA00004692"/>
    </source>
</evidence>
<name>A0A7Z2S5W2_9SPHN</name>
<reference evidence="17 18" key="1">
    <citation type="submission" date="2020-01" db="EMBL/GenBank/DDBJ databases">
        <title>Sphingomonas sp. C33 whole genome sequece.</title>
        <authorList>
            <person name="Park C."/>
        </authorList>
    </citation>
    <scope>NUCLEOTIDE SEQUENCE [LARGE SCALE GENOMIC DNA]</scope>
    <source>
        <strain evidence="17 18">C33</strain>
    </source>
</reference>
<evidence type="ECO:0000256" key="13">
    <source>
        <dbReference type="ARBA" id="ARBA00023134"/>
    </source>
</evidence>
<dbReference type="Proteomes" id="UP000464468">
    <property type="component" value="Chromosome"/>
</dbReference>
<evidence type="ECO:0000256" key="8">
    <source>
        <dbReference type="ARBA" id="ARBA00022573"/>
    </source>
</evidence>
<keyword evidence="18" id="KW-1185">Reference proteome</keyword>
<dbReference type="PIRSF" id="PIRSF006135">
    <property type="entry name" value="CobU"/>
    <property type="match status" value="1"/>
</dbReference>